<keyword evidence="4" id="KW-1185">Reference proteome</keyword>
<feature type="compositionally biased region" description="Basic and acidic residues" evidence="1">
    <location>
        <begin position="34"/>
        <end position="45"/>
    </location>
</feature>
<evidence type="ECO:0000313" key="3">
    <source>
        <dbReference type="EMBL" id="TGY63100.1"/>
    </source>
</evidence>
<comment type="caution">
    <text evidence="3">The sequence shown here is derived from an EMBL/GenBank/DDBJ whole genome shotgun (WGS) entry which is preliminary data.</text>
</comment>
<dbReference type="OrthoDB" id="3181413at2"/>
<name>A0A4V3RRI0_9ACTN</name>
<dbReference type="EMBL" id="SRYE01000001">
    <property type="protein sequence ID" value="TGY63100.1"/>
    <property type="molecule type" value="Genomic_DNA"/>
</dbReference>
<dbReference type="RefSeq" id="WP_136011725.1">
    <property type="nucleotide sequence ID" value="NZ_SRYE01000001.1"/>
</dbReference>
<evidence type="ECO:0000256" key="2">
    <source>
        <dbReference type="SAM" id="Phobius"/>
    </source>
</evidence>
<feature type="region of interest" description="Disordered" evidence="1">
    <location>
        <begin position="256"/>
        <end position="324"/>
    </location>
</feature>
<keyword evidence="2" id="KW-0812">Transmembrane</keyword>
<dbReference type="Proteomes" id="UP000310263">
    <property type="component" value="Unassembled WGS sequence"/>
</dbReference>
<feature type="compositionally biased region" description="Low complexity" evidence="1">
    <location>
        <begin position="312"/>
        <end position="324"/>
    </location>
</feature>
<keyword evidence="2" id="KW-0472">Membrane</keyword>
<reference evidence="3 4" key="1">
    <citation type="submission" date="2019-04" db="EMBL/GenBank/DDBJ databases">
        <title>Microbes associate with the intestines of laboratory mice.</title>
        <authorList>
            <person name="Navarre W."/>
            <person name="Wong E."/>
            <person name="Huang K."/>
            <person name="Tropini C."/>
            <person name="Ng K."/>
            <person name="Yu B."/>
        </authorList>
    </citation>
    <scope>NUCLEOTIDE SEQUENCE [LARGE SCALE GENOMIC DNA]</scope>
    <source>
        <strain evidence="3 4">NM07_P-09</strain>
    </source>
</reference>
<evidence type="ECO:0000256" key="1">
    <source>
        <dbReference type="SAM" id="MobiDB-lite"/>
    </source>
</evidence>
<evidence type="ECO:0000313" key="4">
    <source>
        <dbReference type="Proteomes" id="UP000310263"/>
    </source>
</evidence>
<proteinExistence type="predicted"/>
<feature type="compositionally biased region" description="Low complexity" evidence="1">
    <location>
        <begin position="281"/>
        <end position="297"/>
    </location>
</feature>
<accession>A0A4V3RRI0</accession>
<protein>
    <submittedName>
        <fullName evidence="3">Uncharacterized protein</fullName>
    </submittedName>
</protein>
<sequence>MAKKKRSKYLSTPEVEALFATVDETGHSNASTAEAERGRRAREGVGLRIDPLSGKDPSGSNVGNVIARTSVLFVLIIFAVVVGSQIFFSITRRVTTTALANHVDIQSVNSALRNGVEWGDGFTGFPEHYTVQEASEETGRVEVTVIDITSETAMSALSTGYIQATAFATNALLNPNISTVIYHIDIHEEDGKIQTTRFFGLLEPTGPQRNFLTFVFTKVASADGGINFFCSISGLDDKTAEALRAKVGNTTLEGLLAAPEDSSTPANNAAKDTGASGQEGATGQDAAASGSQGSAVAEKTDPSGGTSGEAGTGASQGSAATATQ</sequence>
<gene>
    <name evidence="3" type="ORF">E5334_00850</name>
</gene>
<feature type="transmembrane region" description="Helical" evidence="2">
    <location>
        <begin position="65"/>
        <end position="88"/>
    </location>
</feature>
<keyword evidence="2" id="KW-1133">Transmembrane helix</keyword>
<feature type="region of interest" description="Disordered" evidence="1">
    <location>
        <begin position="26"/>
        <end position="53"/>
    </location>
</feature>
<organism evidence="3 4">
    <name type="scientific">Muricaecibacterium torontonense</name>
    <dbReference type="NCBI Taxonomy" id="3032871"/>
    <lineage>
        <taxon>Bacteria</taxon>
        <taxon>Bacillati</taxon>
        <taxon>Actinomycetota</taxon>
        <taxon>Coriobacteriia</taxon>
        <taxon>Coriobacteriales</taxon>
        <taxon>Atopobiaceae</taxon>
        <taxon>Muricaecibacterium</taxon>
    </lineage>
</organism>
<dbReference type="AlphaFoldDB" id="A0A4V3RRI0"/>